<dbReference type="PROSITE" id="PS51186">
    <property type="entry name" value="GNAT"/>
    <property type="match status" value="1"/>
</dbReference>
<dbReference type="Gene3D" id="3.40.630.30">
    <property type="match status" value="1"/>
</dbReference>
<dbReference type="AlphaFoldDB" id="A0A178U7B4"/>
<dbReference type="SUPFAM" id="SSF50475">
    <property type="entry name" value="FMN-binding split barrel"/>
    <property type="match status" value="1"/>
</dbReference>
<dbReference type="NCBIfam" id="TIGR02118">
    <property type="entry name" value="EthD family reductase"/>
    <property type="match status" value="1"/>
</dbReference>
<dbReference type="Gene3D" id="1.10.10.10">
    <property type="entry name" value="Winged helix-like DNA-binding domain superfamily/Winged helix DNA-binding domain"/>
    <property type="match status" value="1"/>
</dbReference>
<dbReference type="Pfam" id="PF13302">
    <property type="entry name" value="Acetyltransf_3"/>
    <property type="match status" value="1"/>
</dbReference>
<proteinExistence type="inferred from homology"/>
<dbReference type="InterPro" id="IPR026881">
    <property type="entry name" value="WYL_dom"/>
</dbReference>
<dbReference type="InterPro" id="IPR011008">
    <property type="entry name" value="Dimeric_a/b-barrel"/>
</dbReference>
<dbReference type="InterPro" id="IPR012349">
    <property type="entry name" value="Split_barrel_FMN-bd"/>
</dbReference>
<comment type="similarity">
    <text evidence="1">Belongs to the tpcK family.</text>
</comment>
<organism evidence="3 4">
    <name type="scientific">Arabidopsis thaliana</name>
    <name type="common">Mouse-ear cress</name>
    <dbReference type="NCBI Taxonomy" id="3702"/>
    <lineage>
        <taxon>Eukaryota</taxon>
        <taxon>Viridiplantae</taxon>
        <taxon>Streptophyta</taxon>
        <taxon>Embryophyta</taxon>
        <taxon>Tracheophyta</taxon>
        <taxon>Spermatophyta</taxon>
        <taxon>Magnoliopsida</taxon>
        <taxon>eudicotyledons</taxon>
        <taxon>Gunneridae</taxon>
        <taxon>Pentapetalae</taxon>
        <taxon>rosids</taxon>
        <taxon>malvids</taxon>
        <taxon>Brassicales</taxon>
        <taxon>Brassicaceae</taxon>
        <taxon>Camelineae</taxon>
        <taxon>Arabidopsis</taxon>
    </lineage>
</organism>
<reference evidence="4" key="1">
    <citation type="journal article" date="2016" name="Proc. Natl. Acad. Sci. U.S.A.">
        <title>Chromosome-level assembly of Arabidopsis thaliana Ler reveals the extent of translocation and inversion polymorphisms.</title>
        <authorList>
            <person name="Zapata L."/>
            <person name="Ding J."/>
            <person name="Willing E.M."/>
            <person name="Hartwig B."/>
            <person name="Bezdan D."/>
            <person name="Jiao W.B."/>
            <person name="Patel V."/>
            <person name="Velikkakam James G."/>
            <person name="Koornneef M."/>
            <person name="Ossowski S."/>
            <person name="Schneeberger K."/>
        </authorList>
    </citation>
    <scope>NUCLEOTIDE SEQUENCE [LARGE SCALE GENOMIC DNA]</scope>
    <source>
        <strain evidence="4">cv. Landsberg erecta</strain>
    </source>
</reference>
<dbReference type="Gene3D" id="2.30.110.10">
    <property type="entry name" value="Electron Transport, Fmn-binding Protein, Chain A"/>
    <property type="match status" value="1"/>
</dbReference>
<dbReference type="SUPFAM" id="SSF54909">
    <property type="entry name" value="Dimeric alpha+beta barrel"/>
    <property type="match status" value="1"/>
</dbReference>
<dbReference type="Gene3D" id="3.30.70.100">
    <property type="match status" value="1"/>
</dbReference>
<name>A0A178U7B4_ARATH</name>
<dbReference type="PANTHER" id="PTHR34580:SF3">
    <property type="entry name" value="PROTEIN PAFB"/>
    <property type="match status" value="1"/>
</dbReference>
<dbReference type="SUPFAM" id="SSF55729">
    <property type="entry name" value="Acyl-CoA N-acyltransferases (Nat)"/>
    <property type="match status" value="1"/>
</dbReference>
<dbReference type="InterPro" id="IPR036388">
    <property type="entry name" value="WH-like_DNA-bd_sf"/>
</dbReference>
<dbReference type="Proteomes" id="UP000078284">
    <property type="component" value="Unassembled WGS sequence"/>
</dbReference>
<dbReference type="InterPro" id="IPR000182">
    <property type="entry name" value="GNAT_dom"/>
</dbReference>
<dbReference type="Pfam" id="PF08279">
    <property type="entry name" value="HTH_11"/>
    <property type="match status" value="1"/>
</dbReference>
<feature type="domain" description="N-acetyltransferase" evidence="2">
    <location>
        <begin position="239"/>
        <end position="388"/>
    </location>
</feature>
<evidence type="ECO:0000313" key="3">
    <source>
        <dbReference type="EMBL" id="OAO89077.1"/>
    </source>
</evidence>
<dbReference type="InterPro" id="IPR009799">
    <property type="entry name" value="EthD_dom"/>
</dbReference>
<dbReference type="EMBL" id="LUHQ01000027">
    <property type="protein sequence ID" value="OAO89077.1"/>
    <property type="molecule type" value="Genomic_DNA"/>
</dbReference>
<gene>
    <name evidence="3" type="ORF">AXX17_ATUG04770</name>
</gene>
<dbReference type="GO" id="GO:0016747">
    <property type="term" value="F:acyltransferase activity, transferring groups other than amino-acyl groups"/>
    <property type="evidence" value="ECO:0007669"/>
    <property type="project" value="InterPro"/>
</dbReference>
<comment type="caution">
    <text evidence="3">The sequence shown here is derived from an EMBL/GenBank/DDBJ whole genome shotgun (WGS) entry which is preliminary data.</text>
</comment>
<dbReference type="Pfam" id="PF13280">
    <property type="entry name" value="WYL"/>
    <property type="match status" value="1"/>
</dbReference>
<dbReference type="InterPro" id="IPR002563">
    <property type="entry name" value="Flavin_Rdtase-like_dom"/>
</dbReference>
<evidence type="ECO:0000259" key="2">
    <source>
        <dbReference type="PROSITE" id="PS51186"/>
    </source>
</evidence>
<sequence>MYETSIEFAPDIDEFQVSGFTPIPSTEVKPYRVKESPIQMECVLENILAFGEGAGSSNLVIGRVVKMHIDDALYEDGKIDLANLKPVGRLSGEYYAKIFLVLYTEPIDIEAFEHYYRKVHIPLAKKLPGLRRYSISRNIAPIRGGIPYYLVAELQWDSMEDIRKAFQSPEGKASAEDAANLEKLRHLAKHLDGIVENFSSIMVFNANDEVVADGWMEFIHEDDVFISYWEFLDKYQNGQGLRLKDEYDLPIFFEQQLDTTANYMAAFTAKDPSDKVVFKAHWEKILDDERIIKKTIIFNGQVAGQVSSFEQFGEPEVSYWIGREYWGKGVATRALSQLLDYVNIRPIYARAAKDNIASIRVLEKCGFKICGEDKGFSNARVQMTAKQISEKLEVNIRTVYRYIDALCVSGVPIISDSGHNGGYRLLNHFIRAPLLFDMEEKKALLHAAVFAKEAGYPLSEVLGGATAKLRMYTNQEQESMLNRHLAGFEVINGSRYTSIQPVLVDLEQAIDKEVSVEIDYRSSRDEQSKNRILDPYGLVYWNNRWYVVAFCHLRNEIRTFRAERILKIQHTQSKFKRPEAFSPREFFMQNLLPDLVGKDRIISLMIDGRSDALDDLCQHWFLGHYLKERTLNRAIFWLEEEFIHNYVPQFLLPYGKSIQVIEPQSLKEKLVAIASELMEYYQL</sequence>
<evidence type="ECO:0000313" key="4">
    <source>
        <dbReference type="Proteomes" id="UP000078284"/>
    </source>
</evidence>
<dbReference type="InterPro" id="IPR051534">
    <property type="entry name" value="CBASS_pafABC_assoc_protein"/>
</dbReference>
<evidence type="ECO:0000256" key="1">
    <source>
        <dbReference type="ARBA" id="ARBA00005986"/>
    </source>
</evidence>
<protein>
    <recommendedName>
        <fullName evidence="2">N-acetyltransferase domain-containing protein</fullName>
    </recommendedName>
</protein>
<accession>A0A178U7B4</accession>
<dbReference type="PANTHER" id="PTHR34580">
    <property type="match status" value="1"/>
</dbReference>
<dbReference type="InterPro" id="IPR013196">
    <property type="entry name" value="HTH_11"/>
</dbReference>
<dbReference type="InterPro" id="IPR016181">
    <property type="entry name" value="Acyl_CoA_acyltransferase"/>
</dbReference>
<dbReference type="GO" id="GO:0016491">
    <property type="term" value="F:oxidoreductase activity"/>
    <property type="evidence" value="ECO:0007669"/>
    <property type="project" value="InterPro"/>
</dbReference>
<dbReference type="Pfam" id="PF01613">
    <property type="entry name" value="Flavin_Reduct"/>
    <property type="match status" value="1"/>
</dbReference>
<dbReference type="Pfam" id="PF07110">
    <property type="entry name" value="EthD"/>
    <property type="match status" value="1"/>
</dbReference>
<dbReference type="PROSITE" id="PS52050">
    <property type="entry name" value="WYL"/>
    <property type="match status" value="1"/>
</dbReference>